<gene>
    <name evidence="11" type="ORF">FR932_01530</name>
</gene>
<reference evidence="11 12" key="1">
    <citation type="submission" date="2019-09" db="EMBL/GenBank/DDBJ databases">
        <title>Hybrid Assembly of the complete Genome of the Deep-Sea Bacterium Moritella marina from long Nanopore and Illumina reads.</title>
        <authorList>
            <person name="Magin S."/>
            <person name="Georgoulis A."/>
            <person name="Papadimitriou K."/>
            <person name="Iliakis G."/>
            <person name="Vorgias C.E."/>
        </authorList>
    </citation>
    <scope>NUCLEOTIDE SEQUENCE [LARGE SCALE GENOMIC DNA]</scope>
    <source>
        <strain evidence="11 12">MP-1</strain>
    </source>
</reference>
<dbReference type="Pfam" id="PF00528">
    <property type="entry name" value="BPD_transp_1"/>
    <property type="match status" value="1"/>
</dbReference>
<dbReference type="Proteomes" id="UP000327424">
    <property type="component" value="Chromosome"/>
</dbReference>
<dbReference type="InterPro" id="IPR000515">
    <property type="entry name" value="MetI-like"/>
</dbReference>
<dbReference type="EMBL" id="CP044399">
    <property type="protein sequence ID" value="QFI36605.1"/>
    <property type="molecule type" value="Genomic_DNA"/>
</dbReference>
<evidence type="ECO:0000313" key="11">
    <source>
        <dbReference type="EMBL" id="QFI36605.1"/>
    </source>
</evidence>
<evidence type="ECO:0000256" key="6">
    <source>
        <dbReference type="ARBA" id="ARBA00022989"/>
    </source>
</evidence>
<keyword evidence="6 9" id="KW-1133">Transmembrane helix</keyword>
<feature type="transmembrane region" description="Helical" evidence="9">
    <location>
        <begin position="245"/>
        <end position="268"/>
    </location>
</feature>
<dbReference type="AlphaFoldDB" id="A0A5J6WIJ1"/>
<evidence type="ECO:0000256" key="2">
    <source>
        <dbReference type="ARBA" id="ARBA00022448"/>
    </source>
</evidence>
<dbReference type="Gene3D" id="1.10.3720.10">
    <property type="entry name" value="MetI-like"/>
    <property type="match status" value="1"/>
</dbReference>
<feature type="transmembrane region" description="Helical" evidence="9">
    <location>
        <begin position="76"/>
        <end position="99"/>
    </location>
</feature>
<evidence type="ECO:0000259" key="10">
    <source>
        <dbReference type="PROSITE" id="PS50928"/>
    </source>
</evidence>
<sequence length="321" mass="35671">MFFYIIRRINLLVITVTALTVIGFYLRSRVPGDLPLDGNILSNYVDYLLAIMQGDLGVTSGTGQPVLDEILTVFPATLELCFSAFILSIMIGVPIGTIAGMQRGSSLDSTIMGISLFIFSIPVFWLASLVMMYFALNWNWLPVTGRLNLLYDIDSVTGFMLIDTLVSDNPHSQDAFYDALKHLLLPTIVLATVPTTEVIRQMRNHVSDVMKQKYIKAAASKGLSKTEIIMRHVLRNAIPNMIPHLGLQFSTVLTTAMVTEAVFSWPGIGRWLINSIYQQDHAAIQGGMLTVAIFVVTANVLTEILTVVIHPIRRKELYAQH</sequence>
<keyword evidence="5 9" id="KW-0812">Transmembrane</keyword>
<dbReference type="PROSITE" id="PS50928">
    <property type="entry name" value="ABC_TM1"/>
    <property type="match status" value="1"/>
</dbReference>
<dbReference type="SUPFAM" id="SSF161098">
    <property type="entry name" value="MetI-like"/>
    <property type="match status" value="1"/>
</dbReference>
<feature type="transmembrane region" description="Helical" evidence="9">
    <location>
        <begin position="288"/>
        <end position="309"/>
    </location>
</feature>
<evidence type="ECO:0000256" key="5">
    <source>
        <dbReference type="ARBA" id="ARBA00022692"/>
    </source>
</evidence>
<dbReference type="KEGG" id="mmaa:FR932_01530"/>
<accession>A0A5J6WIJ1</accession>
<evidence type="ECO:0000256" key="8">
    <source>
        <dbReference type="ARBA" id="ARBA00024202"/>
    </source>
</evidence>
<dbReference type="GO" id="GO:0071916">
    <property type="term" value="F:dipeptide transmembrane transporter activity"/>
    <property type="evidence" value="ECO:0007669"/>
    <property type="project" value="TreeGrafter"/>
</dbReference>
<dbReference type="CDD" id="cd06261">
    <property type="entry name" value="TM_PBP2"/>
    <property type="match status" value="1"/>
</dbReference>
<keyword evidence="2 9" id="KW-0813">Transport</keyword>
<dbReference type="PANTHER" id="PTHR43163">
    <property type="entry name" value="DIPEPTIDE TRANSPORT SYSTEM PERMEASE PROTEIN DPPB-RELATED"/>
    <property type="match status" value="1"/>
</dbReference>
<comment type="similarity">
    <text evidence="8">Belongs to the binding-protein-dependent transport system permease family. OppBC subfamily.</text>
</comment>
<comment type="subcellular location">
    <subcellularLocation>
        <location evidence="1">Cell inner membrane</location>
        <topology evidence="1">Multi-pass membrane protein</topology>
    </subcellularLocation>
    <subcellularLocation>
        <location evidence="9">Cell membrane</location>
        <topology evidence="9">Multi-pass membrane protein</topology>
    </subcellularLocation>
</comment>
<organism evidence="11 12">
    <name type="scientific">Moritella marina ATCC 15381</name>
    <dbReference type="NCBI Taxonomy" id="1202962"/>
    <lineage>
        <taxon>Bacteria</taxon>
        <taxon>Pseudomonadati</taxon>
        <taxon>Pseudomonadota</taxon>
        <taxon>Gammaproteobacteria</taxon>
        <taxon>Alteromonadales</taxon>
        <taxon>Moritellaceae</taxon>
        <taxon>Moritella</taxon>
    </lineage>
</organism>
<evidence type="ECO:0000256" key="4">
    <source>
        <dbReference type="ARBA" id="ARBA00022519"/>
    </source>
</evidence>
<dbReference type="InterPro" id="IPR035906">
    <property type="entry name" value="MetI-like_sf"/>
</dbReference>
<dbReference type="GO" id="GO:0005886">
    <property type="term" value="C:plasma membrane"/>
    <property type="evidence" value="ECO:0007669"/>
    <property type="project" value="UniProtKB-SubCell"/>
</dbReference>
<dbReference type="PANTHER" id="PTHR43163:SF4">
    <property type="entry name" value="PUTRESCINE EXPORT SYSTEM PERMEASE PROTEIN SAPB"/>
    <property type="match status" value="1"/>
</dbReference>
<protein>
    <submittedName>
        <fullName evidence="11">ABC transporter permease subunit</fullName>
    </submittedName>
</protein>
<feature type="transmembrane region" description="Helical" evidence="9">
    <location>
        <begin position="9"/>
        <end position="26"/>
    </location>
</feature>
<evidence type="ECO:0000256" key="7">
    <source>
        <dbReference type="ARBA" id="ARBA00023136"/>
    </source>
</evidence>
<evidence type="ECO:0000256" key="9">
    <source>
        <dbReference type="RuleBase" id="RU363032"/>
    </source>
</evidence>
<dbReference type="OrthoDB" id="9805855at2"/>
<evidence type="ECO:0000256" key="1">
    <source>
        <dbReference type="ARBA" id="ARBA00004429"/>
    </source>
</evidence>
<keyword evidence="3" id="KW-1003">Cell membrane</keyword>
<keyword evidence="12" id="KW-1185">Reference proteome</keyword>
<keyword evidence="7 9" id="KW-0472">Membrane</keyword>
<evidence type="ECO:0000313" key="12">
    <source>
        <dbReference type="Proteomes" id="UP000327424"/>
    </source>
</evidence>
<keyword evidence="4" id="KW-0997">Cell inner membrane</keyword>
<evidence type="ECO:0000256" key="3">
    <source>
        <dbReference type="ARBA" id="ARBA00022475"/>
    </source>
</evidence>
<feature type="transmembrane region" description="Helical" evidence="9">
    <location>
        <begin position="111"/>
        <end position="136"/>
    </location>
</feature>
<feature type="domain" description="ABC transmembrane type-1" evidence="10">
    <location>
        <begin position="74"/>
        <end position="306"/>
    </location>
</feature>
<dbReference type="RefSeq" id="WP_019440910.1">
    <property type="nucleotide sequence ID" value="NZ_ALOE01000011.1"/>
</dbReference>
<proteinExistence type="inferred from homology"/>
<name>A0A5J6WIJ1_MORMI</name>